<dbReference type="InterPro" id="IPR021388">
    <property type="entry name" value="DUF3024"/>
</dbReference>
<evidence type="ECO:0000313" key="2">
    <source>
        <dbReference type="Proteomes" id="UP000651668"/>
    </source>
</evidence>
<protein>
    <recommendedName>
        <fullName evidence="3">DUF3024 domain-containing protein</fullName>
    </recommendedName>
</protein>
<organism evidence="1 2">
    <name type="scientific">Pedobacter quisquiliarum</name>
    <dbReference type="NCBI Taxonomy" id="1834438"/>
    <lineage>
        <taxon>Bacteria</taxon>
        <taxon>Pseudomonadati</taxon>
        <taxon>Bacteroidota</taxon>
        <taxon>Sphingobacteriia</taxon>
        <taxon>Sphingobacteriales</taxon>
        <taxon>Sphingobacteriaceae</taxon>
        <taxon>Pedobacter</taxon>
    </lineage>
</organism>
<gene>
    <name evidence="1" type="ORF">GCM10011387_12060</name>
</gene>
<keyword evidence="2" id="KW-1185">Reference proteome</keyword>
<reference evidence="1" key="1">
    <citation type="journal article" date="2014" name="Int. J. Syst. Evol. Microbiol.">
        <title>Complete genome sequence of Corynebacterium casei LMG S-19264T (=DSM 44701T), isolated from a smear-ripened cheese.</title>
        <authorList>
            <consortium name="US DOE Joint Genome Institute (JGI-PGF)"/>
            <person name="Walter F."/>
            <person name="Albersmeier A."/>
            <person name="Kalinowski J."/>
            <person name="Ruckert C."/>
        </authorList>
    </citation>
    <scope>NUCLEOTIDE SEQUENCE</scope>
    <source>
        <strain evidence="1">CGMCC 1.15343</strain>
    </source>
</reference>
<reference evidence="1" key="2">
    <citation type="submission" date="2020-09" db="EMBL/GenBank/DDBJ databases">
        <authorList>
            <person name="Sun Q."/>
            <person name="Zhou Y."/>
        </authorList>
    </citation>
    <scope>NUCLEOTIDE SEQUENCE</scope>
    <source>
        <strain evidence="1">CGMCC 1.15343</strain>
    </source>
</reference>
<proteinExistence type="predicted"/>
<dbReference type="AlphaFoldDB" id="A0A916XAN0"/>
<name>A0A916XAN0_9SPHI</name>
<sequence>MHEVLLKNFIEDIRPEDEEIRKEVDLGYSWDGQCAILFEIRPAWNDSGKVLELPFAKLQYVKSKSSWKLYWMRGSGKWEAYQPLPSDSNLEVLLEIIGKDELGCFFG</sequence>
<dbReference type="EMBL" id="BMIL01000003">
    <property type="protein sequence ID" value="GGC60030.1"/>
    <property type="molecule type" value="Genomic_DNA"/>
</dbReference>
<comment type="caution">
    <text evidence="1">The sequence shown here is derived from an EMBL/GenBank/DDBJ whole genome shotgun (WGS) entry which is preliminary data.</text>
</comment>
<dbReference type="Proteomes" id="UP000651668">
    <property type="component" value="Unassembled WGS sequence"/>
</dbReference>
<dbReference type="Pfam" id="PF11225">
    <property type="entry name" value="DUF3024"/>
    <property type="match status" value="1"/>
</dbReference>
<evidence type="ECO:0008006" key="3">
    <source>
        <dbReference type="Google" id="ProtNLM"/>
    </source>
</evidence>
<evidence type="ECO:0000313" key="1">
    <source>
        <dbReference type="EMBL" id="GGC60030.1"/>
    </source>
</evidence>
<accession>A0A916XAN0</accession>